<reference evidence="2 3" key="1">
    <citation type="submission" date="2020-05" db="EMBL/GenBank/DDBJ databases">
        <title>Flexivirga sp. ID2601S isolated from air conditioner.</title>
        <authorList>
            <person name="Kim D.H."/>
        </authorList>
    </citation>
    <scope>NUCLEOTIDE SEQUENCE [LARGE SCALE GENOMIC DNA]</scope>
    <source>
        <strain evidence="2 3">ID2601S</strain>
    </source>
</reference>
<dbReference type="Gene3D" id="1.20.120.520">
    <property type="entry name" value="nmb1532 protein domain like"/>
    <property type="match status" value="1"/>
</dbReference>
<dbReference type="CDD" id="cd12108">
    <property type="entry name" value="Hr-like"/>
    <property type="match status" value="1"/>
</dbReference>
<dbReference type="Pfam" id="PF01814">
    <property type="entry name" value="Hemerythrin"/>
    <property type="match status" value="1"/>
</dbReference>
<proteinExistence type="predicted"/>
<organism evidence="2 3">
    <name type="scientific">Flexivirga aerilata</name>
    <dbReference type="NCBI Taxonomy" id="1656889"/>
    <lineage>
        <taxon>Bacteria</taxon>
        <taxon>Bacillati</taxon>
        <taxon>Actinomycetota</taxon>
        <taxon>Actinomycetes</taxon>
        <taxon>Micrococcales</taxon>
        <taxon>Dermacoccaceae</taxon>
        <taxon>Flexivirga</taxon>
    </lineage>
</organism>
<dbReference type="PANTHER" id="PTHR38048">
    <property type="entry name" value="EXPRESSED PROTEIN"/>
    <property type="match status" value="1"/>
</dbReference>
<feature type="domain" description="Hemerythrin-like" evidence="1">
    <location>
        <begin position="317"/>
        <end position="462"/>
    </location>
</feature>
<dbReference type="PANTHER" id="PTHR38048:SF1">
    <property type="entry name" value="HEMERYTHRIN-LIKE DOMAIN-CONTAINING PROTEIN"/>
    <property type="match status" value="1"/>
</dbReference>
<evidence type="ECO:0000259" key="1">
    <source>
        <dbReference type="Pfam" id="PF01814"/>
    </source>
</evidence>
<dbReference type="GO" id="GO:0016705">
    <property type="term" value="F:oxidoreductase activity, acting on paired donors, with incorporation or reduction of molecular oxygen"/>
    <property type="evidence" value="ECO:0007669"/>
    <property type="project" value="InterPro"/>
</dbReference>
<dbReference type="InterPro" id="IPR036661">
    <property type="entry name" value="Luciferase-like_sf"/>
</dbReference>
<keyword evidence="3" id="KW-1185">Reference proteome</keyword>
<dbReference type="SUPFAM" id="SSF51679">
    <property type="entry name" value="Bacterial luciferase-like"/>
    <property type="match status" value="1"/>
</dbReference>
<evidence type="ECO:0000313" key="3">
    <source>
        <dbReference type="Proteomes" id="UP000557772"/>
    </source>
</evidence>
<name>A0A849ANI0_9MICO</name>
<comment type="caution">
    <text evidence="2">The sequence shown here is derived from an EMBL/GenBank/DDBJ whole genome shotgun (WGS) entry which is preliminary data.</text>
</comment>
<dbReference type="Proteomes" id="UP000557772">
    <property type="component" value="Unassembled WGS sequence"/>
</dbReference>
<dbReference type="RefSeq" id="WP_171157822.1">
    <property type="nucleotide sequence ID" value="NZ_JABENB010000003.1"/>
</dbReference>
<dbReference type="InterPro" id="IPR053206">
    <property type="entry name" value="Dimeric_xanthone_biosynth"/>
</dbReference>
<accession>A0A849ANI0</accession>
<sequence>MSQLRIGSYLPGQTTSPENTAIRAARADERGYFDLQAVHDDPHGPDPWVAATQMLAVTAGSVVLVDDVVLTDPESAQVRAWVRAAATAAAYGAGRLQVGLRPAPGTAPDDAARWALDVRDAVREHWVREPATGFLERAVPATVDVDFSAVGDDAAGLAAGVALGAWGTSTRDRDAASIASSVAGLVERARAVGVDPATVRRRLGVVGVFSSSSEGFLHGPPRQWVAELLALVREFDFDTVVVDPAATDRYSAMPFIAQVAPALRAATRWSRRAGVAPPVIERAGSWGDAGGLPVAERPGAPAIAPQRFVPMGEQNARWLRSLHEHLREALADIRATVAAVIAGEVAPERARASVNEAARVVGRGDLAHECVLFSRELEGHHGSEDTQMFPMLRAVEPAVAPGTERLAAEHHVIAEALEHLDRLLVRLMHDESDDAVLGEIADFAAVFEQQLNSHLAYEEDQLSDAMRLVEQVL</sequence>
<dbReference type="InterPro" id="IPR012312">
    <property type="entry name" value="Hemerythrin-like"/>
</dbReference>
<dbReference type="AlphaFoldDB" id="A0A849ANI0"/>
<gene>
    <name evidence="2" type="ORF">HJ588_17010</name>
</gene>
<protein>
    <submittedName>
        <fullName evidence="2">Hemerythrin domain-containing protein</fullName>
    </submittedName>
</protein>
<evidence type="ECO:0000313" key="2">
    <source>
        <dbReference type="EMBL" id="NNG40961.1"/>
    </source>
</evidence>
<dbReference type="EMBL" id="JABENB010000003">
    <property type="protein sequence ID" value="NNG40961.1"/>
    <property type="molecule type" value="Genomic_DNA"/>
</dbReference>